<dbReference type="AlphaFoldDB" id="A0A939DA57"/>
<dbReference type="InterPro" id="IPR003869">
    <property type="entry name" value="Polysac_CapD-like"/>
</dbReference>
<dbReference type="InterPro" id="IPR036291">
    <property type="entry name" value="NAD(P)-bd_dom_sf"/>
</dbReference>
<dbReference type="InterPro" id="IPR051203">
    <property type="entry name" value="Polysaccharide_Synthase-Rel"/>
</dbReference>
<dbReference type="Proteomes" id="UP000664545">
    <property type="component" value="Unassembled WGS sequence"/>
</dbReference>
<gene>
    <name evidence="4" type="ORF">JYB65_11720</name>
</gene>
<dbReference type="Gene3D" id="3.40.50.720">
    <property type="entry name" value="NAD(P)-binding Rossmann-like Domain"/>
    <property type="match status" value="2"/>
</dbReference>
<dbReference type="Pfam" id="PF13727">
    <property type="entry name" value="CoA_binding_3"/>
    <property type="match status" value="1"/>
</dbReference>
<protein>
    <submittedName>
        <fullName evidence="4">Polysaccharide biosynthesis protein</fullName>
    </submittedName>
</protein>
<keyword evidence="2" id="KW-0812">Transmembrane</keyword>
<feature type="transmembrane region" description="Helical" evidence="2">
    <location>
        <begin position="7"/>
        <end position="29"/>
    </location>
</feature>
<name>A0A939DA57_CLOAM</name>
<reference evidence="4" key="1">
    <citation type="submission" date="2021-02" db="EMBL/GenBank/DDBJ databases">
        <title>Abyssanaerobacter marinus gen.nov., sp., nov, anaerobic bacterium isolated from the Onnuri vent field of Indian Ocean and suggestion of Mogibacteriaceae fam. nov., and proposal of reclassification of ambiguous this family's genus member.</title>
        <authorList>
            <person name="Kim Y.J."/>
            <person name="Yang J.-A."/>
        </authorList>
    </citation>
    <scope>NUCLEOTIDE SEQUENCE</scope>
    <source>
        <strain evidence="4">DSM 2634</strain>
    </source>
</reference>
<keyword evidence="2" id="KW-1133">Transmembrane helix</keyword>
<dbReference type="PANTHER" id="PTHR43318:SF1">
    <property type="entry name" value="POLYSACCHARIDE BIOSYNTHESIS PROTEIN EPSC-RELATED"/>
    <property type="match status" value="1"/>
</dbReference>
<evidence type="ECO:0000313" key="5">
    <source>
        <dbReference type="Proteomes" id="UP000664545"/>
    </source>
</evidence>
<dbReference type="CDD" id="cd05237">
    <property type="entry name" value="UDP_invert_4-6DH_SDR_e"/>
    <property type="match status" value="1"/>
</dbReference>
<dbReference type="RefSeq" id="WP_206582876.1">
    <property type="nucleotide sequence ID" value="NZ_JAFJZZ010000006.1"/>
</dbReference>
<organism evidence="4 5">
    <name type="scientific">Clostridium aminobutyricum</name>
    <dbReference type="NCBI Taxonomy" id="33953"/>
    <lineage>
        <taxon>Bacteria</taxon>
        <taxon>Bacillati</taxon>
        <taxon>Bacillota</taxon>
        <taxon>Clostridia</taxon>
        <taxon>Eubacteriales</taxon>
        <taxon>Clostridiaceae</taxon>
        <taxon>Clostridium</taxon>
    </lineage>
</organism>
<proteinExistence type="inferred from homology"/>
<feature type="domain" description="Polysaccharide biosynthesis protein CapD-like" evidence="3">
    <location>
        <begin position="299"/>
        <end position="581"/>
    </location>
</feature>
<keyword evidence="2" id="KW-0472">Membrane</keyword>
<dbReference type="EMBL" id="JAFJZZ010000006">
    <property type="protein sequence ID" value="MBN7774032.1"/>
    <property type="molecule type" value="Genomic_DNA"/>
</dbReference>
<evidence type="ECO:0000313" key="4">
    <source>
        <dbReference type="EMBL" id="MBN7774032.1"/>
    </source>
</evidence>
<comment type="similarity">
    <text evidence="1">Belongs to the polysaccharide synthase family.</text>
</comment>
<feature type="transmembrane region" description="Helical" evidence="2">
    <location>
        <begin position="41"/>
        <end position="67"/>
    </location>
</feature>
<evidence type="ECO:0000256" key="1">
    <source>
        <dbReference type="ARBA" id="ARBA00007430"/>
    </source>
</evidence>
<dbReference type="SUPFAM" id="SSF51735">
    <property type="entry name" value="NAD(P)-binding Rossmann-fold domains"/>
    <property type="match status" value="2"/>
</dbReference>
<keyword evidence="5" id="KW-1185">Reference proteome</keyword>
<evidence type="ECO:0000259" key="3">
    <source>
        <dbReference type="Pfam" id="PF02719"/>
    </source>
</evidence>
<sequence length="637" mass="71357">MVKFSRIAILLLIDICIVNFSYIMAYLFRFDFDVNSKVFDAWFYIYAGNIFPITLACIAAFWLLGLYTSMWRYAGTEELTKIVLAAATAQLMVIACVTFLGLYMPKGIYVISFLFMVFLLGAFRMSYRFVRGLRTPGSFNSFVLRIGRKDLIGEHVTKVMVIGAGEAGASMINEIKSHHEYGKKVVVAIDDDPIKKGHRICGVKVAGGKADIRLVARKYGVDEIIIAIPSANKKAIQSIMDECKRTRCKIKILPSLIDLINEKVSISKLRDVDIEDFLGRDPVHVNLREISSYIEGKIVMVTGGGGSIGSELCRQIGRFKPRRIIAVDIYENSVFELTNELKELHPKLELEIVIASIRDKTRMDEVFRKYKPHVIFHAAAHKHVPLMENNPKEAVLNNIMGTKNMLDLAEEHAVERFVMISTDKAVNPTNVMGATKRVGEMMLQEKSSHARTTFAAVRFGNVLGSNGSVIPIFRKQIEKGGPVTVTHPDITRYFMTIPEAVELVIQTGAMAEGGEIFILDMGEPVKILDLAENVIRLSGYVPYVDIDIALTGLRPGEKLYEELLLDEEGIEKTGHNKIYVGHPLPANPVLKEMLQETDGHAVIEEEIKRVSAMTEAEVKKWLQEIVPNYSPQQSSQQ</sequence>
<comment type="caution">
    <text evidence="4">The sequence shown here is derived from an EMBL/GenBank/DDBJ whole genome shotgun (WGS) entry which is preliminary data.</text>
</comment>
<feature type="transmembrane region" description="Helical" evidence="2">
    <location>
        <begin position="108"/>
        <end position="127"/>
    </location>
</feature>
<dbReference type="PANTHER" id="PTHR43318">
    <property type="entry name" value="UDP-N-ACETYLGLUCOSAMINE 4,6-DEHYDRATASE"/>
    <property type="match status" value="1"/>
</dbReference>
<evidence type="ECO:0000256" key="2">
    <source>
        <dbReference type="SAM" id="Phobius"/>
    </source>
</evidence>
<accession>A0A939DA57</accession>
<dbReference type="Pfam" id="PF02719">
    <property type="entry name" value="Polysacc_synt_2"/>
    <property type="match status" value="1"/>
</dbReference>